<evidence type="ECO:0000256" key="5">
    <source>
        <dbReference type="SAM" id="MobiDB-lite"/>
    </source>
</evidence>
<keyword evidence="7" id="KW-1185">Reference proteome</keyword>
<evidence type="ECO:0000256" key="1">
    <source>
        <dbReference type="ARBA" id="ARBA00007374"/>
    </source>
</evidence>
<dbReference type="InterPro" id="IPR005522">
    <property type="entry name" value="IPK"/>
</dbReference>
<comment type="caution">
    <text evidence="6">The sequence shown here is derived from an EMBL/GenBank/DDBJ whole genome shotgun (WGS) entry which is preliminary data.</text>
</comment>
<evidence type="ECO:0000256" key="3">
    <source>
        <dbReference type="ARBA" id="ARBA00022777"/>
    </source>
</evidence>
<keyword evidence="2 4" id="KW-0808">Transferase</keyword>
<dbReference type="Proteomes" id="UP000664521">
    <property type="component" value="Unassembled WGS sequence"/>
</dbReference>
<keyword evidence="3 4" id="KW-0418">Kinase</keyword>
<dbReference type="GO" id="GO:0005737">
    <property type="term" value="C:cytoplasm"/>
    <property type="evidence" value="ECO:0007669"/>
    <property type="project" value="TreeGrafter"/>
</dbReference>
<dbReference type="Gene3D" id="3.30.470.160">
    <property type="entry name" value="Inositol polyphosphate kinase"/>
    <property type="match status" value="1"/>
</dbReference>
<evidence type="ECO:0000313" key="7">
    <source>
        <dbReference type="Proteomes" id="UP000664521"/>
    </source>
</evidence>
<organism evidence="6 7">
    <name type="scientific">Heterodermia speciosa</name>
    <dbReference type="NCBI Taxonomy" id="116794"/>
    <lineage>
        <taxon>Eukaryota</taxon>
        <taxon>Fungi</taxon>
        <taxon>Dikarya</taxon>
        <taxon>Ascomycota</taxon>
        <taxon>Pezizomycotina</taxon>
        <taxon>Lecanoromycetes</taxon>
        <taxon>OSLEUM clade</taxon>
        <taxon>Lecanoromycetidae</taxon>
        <taxon>Caliciales</taxon>
        <taxon>Physciaceae</taxon>
        <taxon>Heterodermia</taxon>
    </lineage>
</organism>
<evidence type="ECO:0000256" key="4">
    <source>
        <dbReference type="RuleBase" id="RU363090"/>
    </source>
</evidence>
<dbReference type="AlphaFoldDB" id="A0A8H3FV63"/>
<dbReference type="GO" id="GO:0008440">
    <property type="term" value="F:inositol-1,4,5-trisphosphate 3-kinase activity"/>
    <property type="evidence" value="ECO:0007669"/>
    <property type="project" value="TreeGrafter"/>
</dbReference>
<reference evidence="6" key="1">
    <citation type="submission" date="2021-03" db="EMBL/GenBank/DDBJ databases">
        <authorList>
            <person name="Tagirdzhanova G."/>
        </authorList>
    </citation>
    <scope>NUCLEOTIDE SEQUENCE</scope>
</reference>
<accession>A0A8H3FV63</accession>
<evidence type="ECO:0000256" key="2">
    <source>
        <dbReference type="ARBA" id="ARBA00022679"/>
    </source>
</evidence>
<dbReference type="SUPFAM" id="SSF56104">
    <property type="entry name" value="SAICAR synthase-like"/>
    <property type="match status" value="1"/>
</dbReference>
<dbReference type="InterPro" id="IPR038286">
    <property type="entry name" value="IPK_sf"/>
</dbReference>
<dbReference type="GO" id="GO:0046854">
    <property type="term" value="P:phosphatidylinositol phosphate biosynthetic process"/>
    <property type="evidence" value="ECO:0007669"/>
    <property type="project" value="TreeGrafter"/>
</dbReference>
<dbReference type="Pfam" id="PF03770">
    <property type="entry name" value="IPK"/>
    <property type="match status" value="1"/>
</dbReference>
<protein>
    <recommendedName>
        <fullName evidence="4">Kinase</fullName>
        <ecNumber evidence="4">2.7.-.-</ecNumber>
    </recommendedName>
</protein>
<feature type="region of interest" description="Disordered" evidence="5">
    <location>
        <begin position="293"/>
        <end position="350"/>
    </location>
</feature>
<feature type="compositionally biased region" description="Polar residues" evidence="5">
    <location>
        <begin position="312"/>
        <end position="328"/>
    </location>
</feature>
<name>A0A8H3FV63_9LECA</name>
<dbReference type="GO" id="GO:0032958">
    <property type="term" value="P:inositol phosphate biosynthetic process"/>
    <property type="evidence" value="ECO:0007669"/>
    <property type="project" value="InterPro"/>
</dbReference>
<dbReference type="GO" id="GO:0005634">
    <property type="term" value="C:nucleus"/>
    <property type="evidence" value="ECO:0007669"/>
    <property type="project" value="TreeGrafter"/>
</dbReference>
<comment type="similarity">
    <text evidence="1 4">Belongs to the inositol phosphokinase (IPK) family.</text>
</comment>
<dbReference type="OrthoDB" id="338650at2759"/>
<dbReference type="EC" id="2.7.-.-" evidence="4"/>
<gene>
    <name evidence="6" type="ORF">HETSPECPRED_006814</name>
</gene>
<proteinExistence type="inferred from homology"/>
<sequence length="397" mass="44041">MAQKSFRKSQLVEFKNTAAGHDGVLSDPSGCLIIKPCKQSEIDFYSTIQAHREFRRFVPEFMGSLSLTDQKDPAQITATLRQQIETNGQVNMHNGISEPFRVDNGWTPSNGGKIITNCAIAMDNVAHGYRKSNILDVKLGARLWADDAPPAKRTKLDNVAAETTSKTLGFRVAGMRIWQGPQAAGQSGVDEDLYKSYDKNYGRTLTADTVVQGFQEYFRTPPGERPLKNMRIVIKRFIQDLEELQGILEREESRMYSASLLFVYEGDPEALQEAFTEEEEILEARRKRRAARAIAESDGYDTKAVDGDPSDGDTSNINGGHASSSSNGELALLGNTSDDSEDNSEPDEEEFPEIQVVKLIDFAHATWTPGQGPDENLLHGIRNVIKTLKELLKNPPS</sequence>
<dbReference type="PANTHER" id="PTHR12400:SF103">
    <property type="entry name" value="INOSITOL POLYPHOSPHATE MULTIKINASE"/>
    <property type="match status" value="1"/>
</dbReference>
<evidence type="ECO:0000313" key="6">
    <source>
        <dbReference type="EMBL" id="CAF9928363.1"/>
    </source>
</evidence>
<dbReference type="GO" id="GO:0000824">
    <property type="term" value="F:inositol-1,4,5,6-tetrakisphosphate 3-kinase activity"/>
    <property type="evidence" value="ECO:0007669"/>
    <property type="project" value="TreeGrafter"/>
</dbReference>
<dbReference type="EMBL" id="CAJPDS010000047">
    <property type="protein sequence ID" value="CAF9928363.1"/>
    <property type="molecule type" value="Genomic_DNA"/>
</dbReference>
<feature type="compositionally biased region" description="Acidic residues" evidence="5">
    <location>
        <begin position="338"/>
        <end position="350"/>
    </location>
</feature>
<dbReference type="PANTHER" id="PTHR12400">
    <property type="entry name" value="INOSITOL POLYPHOSPHATE KINASE"/>
    <property type="match status" value="1"/>
</dbReference>